<dbReference type="PANTHER" id="PTHR45527">
    <property type="entry name" value="NONRIBOSOMAL PEPTIDE SYNTHETASE"/>
    <property type="match status" value="1"/>
</dbReference>
<dbReference type="GO" id="GO:0043041">
    <property type="term" value="P:amino acid activation for nonribosomal peptide biosynthetic process"/>
    <property type="evidence" value="ECO:0007669"/>
    <property type="project" value="TreeGrafter"/>
</dbReference>
<keyword evidence="5" id="KW-1185">Reference proteome</keyword>
<feature type="transmembrane region" description="Helical" evidence="2">
    <location>
        <begin position="984"/>
        <end position="1009"/>
    </location>
</feature>
<evidence type="ECO:0000256" key="1">
    <source>
        <dbReference type="SAM" id="MobiDB-lite"/>
    </source>
</evidence>
<dbReference type="Gene3D" id="1.10.1200.10">
    <property type="entry name" value="ACP-like"/>
    <property type="match status" value="1"/>
</dbReference>
<sequence>MAERISSGSWRGNAAQAQTCVGHCCASCYAPGPGHFSLDRSMTSMVAEMAAAMPESLGVLDDGSGVSYTYREILQMSGSVAFALHAAGVLPDTLVPFMASRGVEMILGILGIIRAGAGYVPLDLHWPDDRLEDVLKQCKSKVLLASSDCRSILAGIAQNVPSVCSVMDVASHVTGQELPDKGSGSALAYTFFTSGTTGKPKGVMVENKGLVHRIHWFQKRWPLHKGEGVVSKVAYTFGLSEWEIFWPLVAGATLILAPPGGEKDAEYLLRRACNAYTVPEPQERLIPGQGPSPDCVHSVAAHVFVPSMLHMVFDKYDELEEEDMGRRAGEHHEDGTWWHHSKAREVITCGEALNPGLAQKMFSRFHHSTLTNLYGPTEGEMTYWDVPHGSALHRVSAGAPMEGSKVVLADLRRPEPAASLEPAEIAFGGPFIARGYLGRPDLDAKAFISDFTRTDSCSMASGNGASKAGDRLYMTGDLGRWREGNIELLGRKDFQVKLRGFRIELGEVEAACRSAGARAAVCVLRKSGNGTSGLVSYYEPGADQEVPEAAVRASCQKSLPPYMQPQIIVRLEKLPRNNNGKIDRAKLPDPPVLRSEAAESAGSPPQSPVQKTTAATIARVLGLPAGNVHLDSDFQELGGNSLLMGRASSAIKKAFGLANFKGTAMYQLGTVRRISAAVENLLSKQNAEPAERNAGSVTSLAQQPRRSKYSSASWSSICIQAVSVFCLNFLFQSQAWSPIWWAAWFIYEYHGRTALFLYLPFATLLDLAMMFSVVVWIKWLILGKAKPGTAELWSGAYYRWWFVNTLLKHSLDQALPLIAETPAANLLLRALGAEVGEGARISCFDLHDPDLVVVGANSTIGKRAKLATSCVLHGQVHLDYIKIGSGSAVGPTAVLSQLTVVPDKKVVVPLSTMPGWHGPVGSVAFHDAQPPRTSEEFDRKQNKFRIIFGLPAVLMAEVLPYYFTYYVLVWSYDGLYDNDPVTAFTIWSVLLSWLYAHPMWFFRLVVVILQKWLLIGDFKTQKNHEISHWKEWKHWVHARAVESHDFEEIGEMFTNTEVLSYIYRALGTKIGRRVQIDQLHFVENDCVTIDDYVVFGSEVMMCTDMHAPWVPAEYSKKMEKQRGSRPRYADVKICKAANVLDHCTLLPGVTVAERAVLGTCTLAKAGSYYPPLAIHSGSQRGRSMHLRDYMPSPAMRELEDKTMQDLDNPLTWWRFNFIILLTILIANPIPEAAWVATYFGVMQIWDFEEDGVLMLLLATPLVYNIIEFILLLVNLVLKWIIIGKYRAGEYKFFGSYHLRWMIMMIVGSGISALQDCLHGTVFEVWLARACGAKVGKECYLAGLIVEYDLLSVGDHVAIGSGCDTTGHTVENMVVKLAPTRIGDGAALLPGSFAMPGSVIEDEAVLMEHTQVLKGETVPAREVWAGMPASGCKPVRVA</sequence>
<feature type="transmembrane region" description="Helical" evidence="2">
    <location>
        <begin position="1261"/>
        <end position="1281"/>
    </location>
</feature>
<feature type="domain" description="Carrier" evidence="3">
    <location>
        <begin position="604"/>
        <end position="682"/>
    </location>
</feature>
<keyword evidence="2" id="KW-0472">Membrane</keyword>
<dbReference type="InterPro" id="IPR042099">
    <property type="entry name" value="ANL_N_sf"/>
</dbReference>
<dbReference type="CDD" id="cd05930">
    <property type="entry name" value="A_NRPS"/>
    <property type="match status" value="1"/>
</dbReference>
<dbReference type="GO" id="GO:0005737">
    <property type="term" value="C:cytoplasm"/>
    <property type="evidence" value="ECO:0007669"/>
    <property type="project" value="TreeGrafter"/>
</dbReference>
<dbReference type="InterPro" id="IPR009081">
    <property type="entry name" value="PP-bd_ACP"/>
</dbReference>
<dbReference type="Pfam" id="PF00501">
    <property type="entry name" value="AMP-binding"/>
    <property type="match status" value="1"/>
</dbReference>
<dbReference type="PROSITE" id="PS50075">
    <property type="entry name" value="CARRIER"/>
    <property type="match status" value="1"/>
</dbReference>
<dbReference type="Gene3D" id="3.30.300.30">
    <property type="match status" value="1"/>
</dbReference>
<dbReference type="InterPro" id="IPR045851">
    <property type="entry name" value="AMP-bd_C_sf"/>
</dbReference>
<evidence type="ECO:0000313" key="4">
    <source>
        <dbReference type="EMBL" id="CAJ1406029.1"/>
    </source>
</evidence>
<evidence type="ECO:0000256" key="2">
    <source>
        <dbReference type="SAM" id="Phobius"/>
    </source>
</evidence>
<reference evidence="4" key="1">
    <citation type="submission" date="2023-08" db="EMBL/GenBank/DDBJ databases">
        <authorList>
            <person name="Chen Y."/>
            <person name="Shah S."/>
            <person name="Dougan E. K."/>
            <person name="Thang M."/>
            <person name="Chan C."/>
        </authorList>
    </citation>
    <scope>NUCLEOTIDE SEQUENCE</scope>
</reference>
<dbReference type="PANTHER" id="PTHR45527:SF1">
    <property type="entry name" value="FATTY ACID SYNTHASE"/>
    <property type="match status" value="1"/>
</dbReference>
<comment type="caution">
    <text evidence="4">The sequence shown here is derived from an EMBL/GenBank/DDBJ whole genome shotgun (WGS) entry which is preliminary data.</text>
</comment>
<evidence type="ECO:0000259" key="3">
    <source>
        <dbReference type="PROSITE" id="PS50075"/>
    </source>
</evidence>
<dbReference type="Proteomes" id="UP001178507">
    <property type="component" value="Unassembled WGS sequence"/>
</dbReference>
<protein>
    <recommendedName>
        <fullName evidence="3">Carrier domain-containing protein</fullName>
    </recommendedName>
</protein>
<dbReference type="Gene3D" id="2.160.10.10">
    <property type="entry name" value="Hexapeptide repeat proteins"/>
    <property type="match status" value="2"/>
</dbReference>
<dbReference type="SUPFAM" id="SSF51161">
    <property type="entry name" value="Trimeric LpxA-like enzymes"/>
    <property type="match status" value="3"/>
</dbReference>
<name>A0AA36JJ73_9DINO</name>
<keyword evidence="2" id="KW-1133">Transmembrane helix</keyword>
<keyword evidence="2" id="KW-0812">Transmembrane</keyword>
<dbReference type="InterPro" id="IPR011004">
    <property type="entry name" value="Trimer_LpxA-like_sf"/>
</dbReference>
<accession>A0AA36JJ73</accession>
<dbReference type="GO" id="GO:0044550">
    <property type="term" value="P:secondary metabolite biosynthetic process"/>
    <property type="evidence" value="ECO:0007669"/>
    <property type="project" value="TreeGrafter"/>
</dbReference>
<proteinExistence type="predicted"/>
<dbReference type="EMBL" id="CAUJNA010003613">
    <property type="protein sequence ID" value="CAJ1406029.1"/>
    <property type="molecule type" value="Genomic_DNA"/>
</dbReference>
<dbReference type="SUPFAM" id="SSF47336">
    <property type="entry name" value="ACP-like"/>
    <property type="match status" value="1"/>
</dbReference>
<dbReference type="InterPro" id="IPR000873">
    <property type="entry name" value="AMP-dep_synth/lig_dom"/>
</dbReference>
<dbReference type="GO" id="GO:0031177">
    <property type="term" value="F:phosphopantetheine binding"/>
    <property type="evidence" value="ECO:0007669"/>
    <property type="project" value="TreeGrafter"/>
</dbReference>
<evidence type="ECO:0000313" key="5">
    <source>
        <dbReference type="Proteomes" id="UP001178507"/>
    </source>
</evidence>
<dbReference type="Gene3D" id="3.40.50.12780">
    <property type="entry name" value="N-terminal domain of ligase-like"/>
    <property type="match status" value="1"/>
</dbReference>
<feature type="transmembrane region" description="Helical" evidence="2">
    <location>
        <begin position="946"/>
        <end position="964"/>
    </location>
</feature>
<dbReference type="SUPFAM" id="SSF56801">
    <property type="entry name" value="Acetyl-CoA synthetase-like"/>
    <property type="match status" value="1"/>
</dbReference>
<dbReference type="InterPro" id="IPR036736">
    <property type="entry name" value="ACP-like_sf"/>
</dbReference>
<organism evidence="4 5">
    <name type="scientific">Effrenium voratum</name>
    <dbReference type="NCBI Taxonomy" id="2562239"/>
    <lineage>
        <taxon>Eukaryota</taxon>
        <taxon>Sar</taxon>
        <taxon>Alveolata</taxon>
        <taxon>Dinophyceae</taxon>
        <taxon>Suessiales</taxon>
        <taxon>Symbiodiniaceae</taxon>
        <taxon>Effrenium</taxon>
    </lineage>
</organism>
<feature type="region of interest" description="Disordered" evidence="1">
    <location>
        <begin position="579"/>
        <end position="611"/>
    </location>
</feature>
<feature type="transmembrane region" description="Helical" evidence="2">
    <location>
        <begin position="755"/>
        <end position="777"/>
    </location>
</feature>
<dbReference type="Pfam" id="PF00550">
    <property type="entry name" value="PP-binding"/>
    <property type="match status" value="1"/>
</dbReference>
<feature type="transmembrane region" description="Helical" evidence="2">
    <location>
        <begin position="1217"/>
        <end position="1241"/>
    </location>
</feature>
<gene>
    <name evidence="4" type="ORF">EVOR1521_LOCUS28093</name>
</gene>